<reference evidence="1 2" key="1">
    <citation type="journal article" date="2020" name="G3 (Bethesda)">
        <title>Genetic Underpinnings of Host Manipulation by Ophiocordyceps as Revealed by Comparative Transcriptomics.</title>
        <authorList>
            <person name="Will I."/>
            <person name="Das B."/>
            <person name="Trinh T."/>
            <person name="Brachmann A."/>
            <person name="Ohm R.A."/>
            <person name="de Bekker C."/>
        </authorList>
    </citation>
    <scope>NUCLEOTIDE SEQUENCE [LARGE SCALE GENOMIC DNA]</scope>
    <source>
        <strain evidence="1 2">EC05</strain>
    </source>
</reference>
<accession>A0A8H4Q4S5</accession>
<sequence length="72" mass="7828">MGDICLDVSSYSVRLTQYGGHSDSLSFRPVHHPGKHLTGLRSMERVAVKCSELPEQAGTLALQPDGIPRARP</sequence>
<dbReference type="AlphaFoldDB" id="A0A8H4Q4S5"/>
<organism evidence="1 2">
    <name type="scientific">Ophiocordyceps camponoti-floridani</name>
    <dbReference type="NCBI Taxonomy" id="2030778"/>
    <lineage>
        <taxon>Eukaryota</taxon>
        <taxon>Fungi</taxon>
        <taxon>Dikarya</taxon>
        <taxon>Ascomycota</taxon>
        <taxon>Pezizomycotina</taxon>
        <taxon>Sordariomycetes</taxon>
        <taxon>Hypocreomycetidae</taxon>
        <taxon>Hypocreales</taxon>
        <taxon>Ophiocordycipitaceae</taxon>
        <taxon>Ophiocordyceps</taxon>
    </lineage>
</organism>
<gene>
    <name evidence="1" type="ORF">GQ602_004991</name>
</gene>
<dbReference type="Proteomes" id="UP000562929">
    <property type="component" value="Unassembled WGS sequence"/>
</dbReference>
<protein>
    <submittedName>
        <fullName evidence="1">Uncharacterized protein</fullName>
    </submittedName>
</protein>
<evidence type="ECO:0000313" key="2">
    <source>
        <dbReference type="Proteomes" id="UP000562929"/>
    </source>
</evidence>
<name>A0A8H4Q4S5_9HYPO</name>
<evidence type="ECO:0000313" key="1">
    <source>
        <dbReference type="EMBL" id="KAF4585686.1"/>
    </source>
</evidence>
<proteinExistence type="predicted"/>
<keyword evidence="2" id="KW-1185">Reference proteome</keyword>
<dbReference type="EMBL" id="JAACLJ010000005">
    <property type="protein sequence ID" value="KAF4585686.1"/>
    <property type="molecule type" value="Genomic_DNA"/>
</dbReference>
<comment type="caution">
    <text evidence="1">The sequence shown here is derived from an EMBL/GenBank/DDBJ whole genome shotgun (WGS) entry which is preliminary data.</text>
</comment>